<accession>A0A9J6B0Y4</accession>
<reference evidence="2 3" key="1">
    <citation type="submission" date="2020-09" db="EMBL/GenBank/DDBJ databases">
        <title>De no assembly of potato wild relative species, Solanum commersonii.</title>
        <authorList>
            <person name="Cho K."/>
        </authorList>
    </citation>
    <scope>NUCLEOTIDE SEQUENCE [LARGE SCALE GENOMIC DNA]</scope>
    <source>
        <strain evidence="2">LZ3.2</strain>
        <tissue evidence="2">Leaf</tissue>
    </source>
</reference>
<sequence>MVLSIGVLAAYLLCFIFLVGGLCAFLSTLFLGHIGACTSIWRLSSFERRLFSILSGICSEFLGGMMLMFFGDPTDEISMVWSMSRSVSCRKECLQNAWPPVLWK</sequence>
<proteinExistence type="predicted"/>
<comment type="caution">
    <text evidence="2">The sequence shown here is derived from an EMBL/GenBank/DDBJ whole genome shotgun (WGS) entry which is preliminary data.</text>
</comment>
<keyword evidence="3" id="KW-1185">Reference proteome</keyword>
<name>A0A9J6B0Y4_SOLCO</name>
<feature type="transmembrane region" description="Helical" evidence="1">
    <location>
        <begin position="6"/>
        <end position="30"/>
    </location>
</feature>
<keyword evidence="1" id="KW-0812">Transmembrane</keyword>
<dbReference type="Proteomes" id="UP000824120">
    <property type="component" value="Chromosome 1"/>
</dbReference>
<protein>
    <submittedName>
        <fullName evidence="2">Uncharacterized protein</fullName>
    </submittedName>
</protein>
<organism evidence="2 3">
    <name type="scientific">Solanum commersonii</name>
    <name type="common">Commerson's wild potato</name>
    <name type="synonym">Commerson's nightshade</name>
    <dbReference type="NCBI Taxonomy" id="4109"/>
    <lineage>
        <taxon>Eukaryota</taxon>
        <taxon>Viridiplantae</taxon>
        <taxon>Streptophyta</taxon>
        <taxon>Embryophyta</taxon>
        <taxon>Tracheophyta</taxon>
        <taxon>Spermatophyta</taxon>
        <taxon>Magnoliopsida</taxon>
        <taxon>eudicotyledons</taxon>
        <taxon>Gunneridae</taxon>
        <taxon>Pentapetalae</taxon>
        <taxon>asterids</taxon>
        <taxon>lamiids</taxon>
        <taxon>Solanales</taxon>
        <taxon>Solanaceae</taxon>
        <taxon>Solanoideae</taxon>
        <taxon>Solaneae</taxon>
        <taxon>Solanum</taxon>
    </lineage>
</organism>
<feature type="transmembrane region" description="Helical" evidence="1">
    <location>
        <begin position="50"/>
        <end position="71"/>
    </location>
</feature>
<evidence type="ECO:0000313" key="3">
    <source>
        <dbReference type="Proteomes" id="UP000824120"/>
    </source>
</evidence>
<dbReference type="EMBL" id="JACXVP010000001">
    <property type="protein sequence ID" value="KAG5630324.1"/>
    <property type="molecule type" value="Genomic_DNA"/>
</dbReference>
<evidence type="ECO:0000256" key="1">
    <source>
        <dbReference type="SAM" id="Phobius"/>
    </source>
</evidence>
<gene>
    <name evidence="2" type="ORF">H5410_002041</name>
</gene>
<dbReference type="AlphaFoldDB" id="A0A9J6B0Y4"/>
<evidence type="ECO:0000313" key="2">
    <source>
        <dbReference type="EMBL" id="KAG5630324.1"/>
    </source>
</evidence>
<keyword evidence="1" id="KW-0472">Membrane</keyword>
<keyword evidence="1" id="KW-1133">Transmembrane helix</keyword>